<comment type="caution">
    <text evidence="1">The sequence shown here is derived from an EMBL/GenBank/DDBJ whole genome shotgun (WGS) entry which is preliminary data.</text>
</comment>
<accession>A0AAD1XVC3</accession>
<proteinExistence type="predicted"/>
<dbReference type="EMBL" id="CAMPGE010020709">
    <property type="protein sequence ID" value="CAI2378925.1"/>
    <property type="molecule type" value="Genomic_DNA"/>
</dbReference>
<gene>
    <name evidence="1" type="ORF">ECRASSUSDP1_LOCUS20325</name>
</gene>
<evidence type="ECO:0000313" key="2">
    <source>
        <dbReference type="Proteomes" id="UP001295684"/>
    </source>
</evidence>
<organism evidence="1 2">
    <name type="scientific">Euplotes crassus</name>
    <dbReference type="NCBI Taxonomy" id="5936"/>
    <lineage>
        <taxon>Eukaryota</taxon>
        <taxon>Sar</taxon>
        <taxon>Alveolata</taxon>
        <taxon>Ciliophora</taxon>
        <taxon>Intramacronucleata</taxon>
        <taxon>Spirotrichea</taxon>
        <taxon>Hypotrichia</taxon>
        <taxon>Euplotida</taxon>
        <taxon>Euplotidae</taxon>
        <taxon>Moneuplotes</taxon>
    </lineage>
</organism>
<protein>
    <submittedName>
        <fullName evidence="1">Uncharacterized protein</fullName>
    </submittedName>
</protein>
<reference evidence="1" key="1">
    <citation type="submission" date="2023-07" db="EMBL/GenBank/DDBJ databases">
        <authorList>
            <consortium name="AG Swart"/>
            <person name="Singh M."/>
            <person name="Singh A."/>
            <person name="Seah K."/>
            <person name="Emmerich C."/>
        </authorList>
    </citation>
    <scope>NUCLEOTIDE SEQUENCE</scope>
    <source>
        <strain evidence="1">DP1</strain>
    </source>
</reference>
<sequence length="208" mass="24597">MNSNFYVHYDHVKLFQKLRLLAATYEMDSSSNGLTKDDTLTLWSFIQEYKAWIMETNENRFQLIRVRALVEDSLNYPQIVAFGYYTLNAAKIEAEKKLLSLFSVNVVDFNSSLKHLEEDPEYKSLLYPKEKRLTEEDLTFEQEIFPTLVEEAEYELDNNYFHHLYAIRRSDPSLENYFIDVIKKDIITIIQQGLKPKKIANTRLSNFP</sequence>
<keyword evidence="2" id="KW-1185">Reference proteome</keyword>
<evidence type="ECO:0000313" key="1">
    <source>
        <dbReference type="EMBL" id="CAI2378925.1"/>
    </source>
</evidence>
<dbReference type="AlphaFoldDB" id="A0AAD1XVC3"/>
<dbReference type="Proteomes" id="UP001295684">
    <property type="component" value="Unassembled WGS sequence"/>
</dbReference>
<name>A0AAD1XVC3_EUPCR</name>